<sequence length="280" mass="32687">MALQQAGAITTEYQFESLYQSIRSSDDYYAIKEQTNKFLSIGICISIFLHLSAGQLFWFQHQTMSSTSEQPSKSFKINLLSGTNSKPEKQQISQQVEPHQREKTESDNREPKSQISEKKTEQPEDSSTNKSPEKTAQSKIENTSQNTQSTADKQIVFEDILDGLRKQTLNETQESEFLRSDFIVMDPKLRQKLDDILREKKRIEAISEKTRKRKENEFYEFQSYGNDRTVRINGKCFQLQKQPDFSDFNYLWTSIGSCENKVKLDFTKRKLDQEYLGKTY</sequence>
<protein>
    <submittedName>
        <fullName evidence="3">Uncharacterized protein</fullName>
    </submittedName>
</protein>
<evidence type="ECO:0000313" key="4">
    <source>
        <dbReference type="Proteomes" id="UP000315439"/>
    </source>
</evidence>
<keyword evidence="2" id="KW-1133">Transmembrane helix</keyword>
<gene>
    <name evidence="3" type="ORF">FLL46_10495</name>
</gene>
<evidence type="ECO:0000256" key="2">
    <source>
        <dbReference type="SAM" id="Phobius"/>
    </source>
</evidence>
<keyword evidence="2" id="KW-0472">Membrane</keyword>
<feature type="compositionally biased region" description="Polar residues" evidence="1">
    <location>
        <begin position="78"/>
        <end position="97"/>
    </location>
</feature>
<feature type="region of interest" description="Disordered" evidence="1">
    <location>
        <begin position="78"/>
        <end position="151"/>
    </location>
</feature>
<dbReference type="RefSeq" id="WP_142893466.1">
    <property type="nucleotide sequence ID" value="NZ_ML660163.1"/>
</dbReference>
<evidence type="ECO:0000313" key="3">
    <source>
        <dbReference type="EMBL" id="TQV87805.1"/>
    </source>
</evidence>
<comment type="caution">
    <text evidence="3">The sequence shown here is derived from an EMBL/GenBank/DDBJ whole genome shotgun (WGS) entry which is preliminary data.</text>
</comment>
<feature type="compositionally biased region" description="Polar residues" evidence="1">
    <location>
        <begin position="125"/>
        <end position="151"/>
    </location>
</feature>
<reference evidence="3 4" key="1">
    <citation type="submission" date="2019-07" db="EMBL/GenBank/DDBJ databases">
        <title>Draft genome for Aliikangiella sp. M105.</title>
        <authorList>
            <person name="Wang G."/>
        </authorList>
    </citation>
    <scope>NUCLEOTIDE SEQUENCE [LARGE SCALE GENOMIC DNA]</scope>
    <source>
        <strain evidence="3 4">M105</strain>
    </source>
</reference>
<keyword evidence="4" id="KW-1185">Reference proteome</keyword>
<proteinExistence type="predicted"/>
<name>A0A545UEE7_9GAMM</name>
<dbReference type="Proteomes" id="UP000315439">
    <property type="component" value="Unassembled WGS sequence"/>
</dbReference>
<dbReference type="AlphaFoldDB" id="A0A545UEE7"/>
<accession>A0A545UEE7</accession>
<keyword evidence="2" id="KW-0812">Transmembrane</keyword>
<organism evidence="3 4">
    <name type="scientific">Aliikangiella coralliicola</name>
    <dbReference type="NCBI Taxonomy" id="2592383"/>
    <lineage>
        <taxon>Bacteria</taxon>
        <taxon>Pseudomonadati</taxon>
        <taxon>Pseudomonadota</taxon>
        <taxon>Gammaproteobacteria</taxon>
        <taxon>Oceanospirillales</taxon>
        <taxon>Pleioneaceae</taxon>
        <taxon>Aliikangiella</taxon>
    </lineage>
</organism>
<evidence type="ECO:0000256" key="1">
    <source>
        <dbReference type="SAM" id="MobiDB-lite"/>
    </source>
</evidence>
<feature type="compositionally biased region" description="Basic and acidic residues" evidence="1">
    <location>
        <begin position="98"/>
        <end position="122"/>
    </location>
</feature>
<feature type="transmembrane region" description="Helical" evidence="2">
    <location>
        <begin position="38"/>
        <end position="59"/>
    </location>
</feature>
<dbReference type="EMBL" id="VIKS01000006">
    <property type="protein sequence ID" value="TQV87805.1"/>
    <property type="molecule type" value="Genomic_DNA"/>
</dbReference>